<dbReference type="InterPro" id="IPR007663">
    <property type="entry name" value="Baculo_p74"/>
</dbReference>
<feature type="transmembrane region" description="Helical" evidence="2">
    <location>
        <begin position="438"/>
        <end position="462"/>
    </location>
</feature>
<dbReference type="Pfam" id="PF04583">
    <property type="entry name" value="Baculo_p74"/>
    <property type="match status" value="1"/>
</dbReference>
<keyword evidence="2" id="KW-1133">Transmembrane helix</keyword>
<evidence type="ECO:0000256" key="1">
    <source>
        <dbReference type="SAM" id="MobiDB-lite"/>
    </source>
</evidence>
<reference evidence="4" key="2">
    <citation type="submission" date="2021-04" db="EMBL/GenBank/DDBJ databases">
        <title>Genome-wide patterns of bracovirus chromosomal integration into multiple host tissues during parasitism.</title>
        <authorList>
            <person name="Chebbi M.A.C."/>
        </authorList>
    </citation>
    <scope>NUCLEOTIDE SEQUENCE</scope>
    <source>
        <tissue evidence="4">Whole body</tissue>
    </source>
</reference>
<dbReference type="AlphaFoldDB" id="A0A8J5R0R7"/>
<accession>A0A8J5R0R7</accession>
<evidence type="ECO:0000259" key="3">
    <source>
        <dbReference type="Pfam" id="PF08404"/>
    </source>
</evidence>
<sequence length="643" mass="73877">MSITVQDKMNASKYVKNWITFDMIEILYKKYPHIVSHLTYDIRRATEKDFYFPKELTASPYYPIVVTSKVGEKLCNLISCNPQTNSGPCTQTSKAQSYPVGDDGKKDVSCQASCFNLFPKNEQTGQQVQLTTTYHKNECILIDGSVKAFMEFPNVRSAKPETRVTDIPCGFNRSDHEHPYSYSGIRYHYNKTYCDSFFDEFDEENKVCYVHWSKKYIGNVILGEYIIKACQALDRYVWTGSTLPENKMKFDAVDSDSDYLLENWLKNIDSTFVTPAVKFQNLPPGSPEKPVVQHEKSFIKGTSRVMDNLHKPNPEVSVEADRRRILEKNANTYTNDGSRAKRSSSDSSKGPGFIMGLINQLTHPEFWRDLGLGLGYDATLLYVRSILKKLATKLTEKFATTITRKKIFIMSLEQGMARVARAIIVKVASKAAIALLKLMVSALTVVGILLNVLMVFDLLLTFADPLKLNNKYPDDFLDDQMYAAEQRIRVETDMVTPVITFDFLANYLLTQKEYSVFQINSIIYEAEYFLHLRVNSQGSVIDRGEKINLENIDLNIDDYDFINIRLYSQQDLYKYEVDHMKRIKIVDKIKKINYFCTAALIVSLVLQYFLLVIFIIITICVLTYVQYTVLDSEDITEFAEFFL</sequence>
<evidence type="ECO:0000313" key="5">
    <source>
        <dbReference type="Proteomes" id="UP000729913"/>
    </source>
</evidence>
<feature type="region of interest" description="Disordered" evidence="1">
    <location>
        <begin position="328"/>
        <end position="349"/>
    </location>
</feature>
<dbReference type="GO" id="GO:0019058">
    <property type="term" value="P:viral life cycle"/>
    <property type="evidence" value="ECO:0007669"/>
    <property type="project" value="InterPro"/>
</dbReference>
<dbReference type="InterPro" id="IPR013613">
    <property type="entry name" value="Baculo_p74_N"/>
</dbReference>
<feature type="transmembrane region" description="Helical" evidence="2">
    <location>
        <begin position="592"/>
        <end position="625"/>
    </location>
</feature>
<dbReference type="Pfam" id="PF08404">
    <property type="entry name" value="Baculo_p74_N"/>
    <property type="match status" value="1"/>
</dbReference>
<organism evidence="4 5">
    <name type="scientific">Cotesia typhae</name>
    <dbReference type="NCBI Taxonomy" id="2053667"/>
    <lineage>
        <taxon>Eukaryota</taxon>
        <taxon>Metazoa</taxon>
        <taxon>Ecdysozoa</taxon>
        <taxon>Arthropoda</taxon>
        <taxon>Hexapoda</taxon>
        <taxon>Insecta</taxon>
        <taxon>Pterygota</taxon>
        <taxon>Neoptera</taxon>
        <taxon>Endopterygota</taxon>
        <taxon>Hymenoptera</taxon>
        <taxon>Apocrita</taxon>
        <taxon>Ichneumonoidea</taxon>
        <taxon>Braconidae</taxon>
        <taxon>Microgastrinae</taxon>
        <taxon>Cotesia</taxon>
    </lineage>
</organism>
<gene>
    <name evidence="4" type="ORF">G9C98_000858</name>
</gene>
<feature type="domain" description="Baculoviridae p74 N-terminal" evidence="3">
    <location>
        <begin position="7"/>
        <end position="272"/>
    </location>
</feature>
<keyword evidence="2" id="KW-0472">Membrane</keyword>
<dbReference type="Proteomes" id="UP000729913">
    <property type="component" value="Unassembled WGS sequence"/>
</dbReference>
<protein>
    <recommendedName>
        <fullName evidence="3">Baculoviridae p74 N-terminal domain-containing protein</fullName>
    </recommendedName>
</protein>
<keyword evidence="2" id="KW-0812">Transmembrane</keyword>
<dbReference type="OrthoDB" id="7684118at2759"/>
<evidence type="ECO:0000313" key="4">
    <source>
        <dbReference type="EMBL" id="KAG8040287.1"/>
    </source>
</evidence>
<proteinExistence type="predicted"/>
<comment type="caution">
    <text evidence="4">The sequence shown here is derived from an EMBL/GenBank/DDBJ whole genome shotgun (WGS) entry which is preliminary data.</text>
</comment>
<keyword evidence="5" id="KW-1185">Reference proteome</keyword>
<name>A0A8J5R0R7_9HYME</name>
<evidence type="ECO:0000256" key="2">
    <source>
        <dbReference type="SAM" id="Phobius"/>
    </source>
</evidence>
<dbReference type="EMBL" id="JAAOIC020000023">
    <property type="protein sequence ID" value="KAG8040287.1"/>
    <property type="molecule type" value="Genomic_DNA"/>
</dbReference>
<reference evidence="4" key="1">
    <citation type="submission" date="2020-03" db="EMBL/GenBank/DDBJ databases">
        <authorList>
            <person name="Chebbi M.A."/>
            <person name="Drezen J.M."/>
        </authorList>
    </citation>
    <scope>NUCLEOTIDE SEQUENCE</scope>
    <source>
        <tissue evidence="4">Whole body</tissue>
    </source>
</reference>